<feature type="domain" description="ABC transporter" evidence="5">
    <location>
        <begin position="6"/>
        <end position="244"/>
    </location>
</feature>
<dbReference type="CDD" id="cd03216">
    <property type="entry name" value="ABC_Carb_Monos_I"/>
    <property type="match status" value="1"/>
</dbReference>
<protein>
    <submittedName>
        <fullName evidence="6">Ribose import ATP-binding protein RbsA</fullName>
    </submittedName>
</protein>
<comment type="caution">
    <text evidence="6">The sequence shown here is derived from an EMBL/GenBank/DDBJ whole genome shotgun (WGS) entry which is preliminary data.</text>
</comment>
<keyword evidence="2" id="KW-0677">Repeat</keyword>
<evidence type="ECO:0000256" key="1">
    <source>
        <dbReference type="ARBA" id="ARBA00022448"/>
    </source>
</evidence>
<keyword evidence="1" id="KW-0813">Transport</keyword>
<dbReference type="Gene3D" id="3.40.50.300">
    <property type="entry name" value="P-loop containing nucleotide triphosphate hydrolases"/>
    <property type="match status" value="2"/>
</dbReference>
<evidence type="ECO:0000259" key="5">
    <source>
        <dbReference type="PROSITE" id="PS50893"/>
    </source>
</evidence>
<dbReference type="CDD" id="cd03215">
    <property type="entry name" value="ABC_Carb_Monos_II"/>
    <property type="match status" value="1"/>
</dbReference>
<dbReference type="RefSeq" id="WP_206868654.1">
    <property type="nucleotide sequence ID" value="NZ_BMBA01000001.1"/>
</dbReference>
<feature type="domain" description="ABC transporter" evidence="5">
    <location>
        <begin position="255"/>
        <end position="498"/>
    </location>
</feature>
<keyword evidence="4 6" id="KW-0067">ATP-binding</keyword>
<evidence type="ECO:0000313" key="6">
    <source>
        <dbReference type="EMBL" id="GFZ30628.1"/>
    </source>
</evidence>
<evidence type="ECO:0000256" key="2">
    <source>
        <dbReference type="ARBA" id="ARBA00022737"/>
    </source>
</evidence>
<dbReference type="Pfam" id="PF00005">
    <property type="entry name" value="ABC_tran"/>
    <property type="match status" value="2"/>
</dbReference>
<dbReference type="InterPro" id="IPR027417">
    <property type="entry name" value="P-loop_NTPase"/>
</dbReference>
<name>A0ABQ1E7A5_9CLOT</name>
<dbReference type="SUPFAM" id="SSF52540">
    <property type="entry name" value="P-loop containing nucleoside triphosphate hydrolases"/>
    <property type="match status" value="2"/>
</dbReference>
<dbReference type="PANTHER" id="PTHR43790:SF9">
    <property type="entry name" value="GALACTOFURANOSE TRANSPORTER ATP-BINDING PROTEIN YTFR"/>
    <property type="match status" value="1"/>
</dbReference>
<evidence type="ECO:0000256" key="4">
    <source>
        <dbReference type="ARBA" id="ARBA00022840"/>
    </source>
</evidence>
<gene>
    <name evidence="6" type="primary">rbsA</name>
    <name evidence="6" type="ORF">CSC2_11540</name>
</gene>
<accession>A0ABQ1E7A5</accession>
<dbReference type="PROSITE" id="PS50893">
    <property type="entry name" value="ABC_TRANSPORTER_2"/>
    <property type="match status" value="2"/>
</dbReference>
<organism evidence="6 7">
    <name type="scientific">Clostridium zeae</name>
    <dbReference type="NCBI Taxonomy" id="2759022"/>
    <lineage>
        <taxon>Bacteria</taxon>
        <taxon>Bacillati</taxon>
        <taxon>Bacillota</taxon>
        <taxon>Clostridia</taxon>
        <taxon>Eubacteriales</taxon>
        <taxon>Clostridiaceae</taxon>
        <taxon>Clostridium</taxon>
    </lineage>
</organism>
<dbReference type="InterPro" id="IPR003439">
    <property type="entry name" value="ABC_transporter-like_ATP-bd"/>
</dbReference>
<dbReference type="InterPro" id="IPR050107">
    <property type="entry name" value="ABC_carbohydrate_import_ATPase"/>
</dbReference>
<dbReference type="EMBL" id="BMBA01000001">
    <property type="protein sequence ID" value="GFZ30628.1"/>
    <property type="molecule type" value="Genomic_DNA"/>
</dbReference>
<dbReference type="Proteomes" id="UP000663802">
    <property type="component" value="Unassembled WGS sequence"/>
</dbReference>
<dbReference type="InterPro" id="IPR003593">
    <property type="entry name" value="AAA+_ATPase"/>
</dbReference>
<sequence>MNQLVLKLSKVSKRFSEYFSLKDISLELNFGEVLILLGQNGSGKSSLMNTIMGISPIDSGKILIDDKEVHISNPRDAKNHGIEMIHQDTSLFDHFSVAENIFIGNLPYKYRGLKLVDRHLLNKNCKDLFKKFNIPLDYKKNVSELDLAEKQIVAICKAYISKAKLIIMDEPTSSLTDMECKFLFDMINELKRNGTSIIYITHNIEKIKKIGDKIIVIRDGEIVGNQTIDNYDIDELLHMMSGLELRKRYPKLEMKLGKEIFRAESLNYKNYAKNISFSLREREILGIVGLAGSGKSNMIKCLFGANRMDSGNIYINNKPLTLNSTFDAVKAGIGYIPQDRINEGLFHNISICNNISSASLNKVTHRHLIDSKIEKELTSSYSKRVNIKSSSISDKVNFLSGGNQQKTLFSKWIMCKSKVLIMDEPTRSVDIPSKVDIYNIMNELVSKNVSIILISSDINELIGMCDRILVIYEGKLVANLEKNAATPEKIMFYCTGSFELN</sequence>
<reference evidence="6 7" key="1">
    <citation type="journal article" date="2021" name="Int. J. Syst. Evol. Microbiol.">
        <title>Clostridium zeae sp. nov., isolated from corn silage.</title>
        <authorList>
            <person name="Kobayashi H."/>
            <person name="Tanizawa Y."/>
            <person name="Yagura M."/>
            <person name="Sakamoto M."/>
            <person name="Ohkuma M."/>
            <person name="Tohno M."/>
        </authorList>
    </citation>
    <scope>NUCLEOTIDE SEQUENCE [LARGE SCALE GENOMIC DNA]</scope>
    <source>
        <strain evidence="6 7">CSC2</strain>
    </source>
</reference>
<dbReference type="GO" id="GO:0005524">
    <property type="term" value="F:ATP binding"/>
    <property type="evidence" value="ECO:0007669"/>
    <property type="project" value="UniProtKB-KW"/>
</dbReference>
<keyword evidence="7" id="KW-1185">Reference proteome</keyword>
<dbReference type="SMART" id="SM00382">
    <property type="entry name" value="AAA"/>
    <property type="match status" value="2"/>
</dbReference>
<evidence type="ECO:0000313" key="7">
    <source>
        <dbReference type="Proteomes" id="UP000663802"/>
    </source>
</evidence>
<proteinExistence type="predicted"/>
<dbReference type="PANTHER" id="PTHR43790">
    <property type="entry name" value="CARBOHYDRATE TRANSPORT ATP-BINDING PROTEIN MG119-RELATED"/>
    <property type="match status" value="1"/>
</dbReference>
<keyword evidence="3" id="KW-0547">Nucleotide-binding</keyword>
<evidence type="ECO:0000256" key="3">
    <source>
        <dbReference type="ARBA" id="ARBA00022741"/>
    </source>
</evidence>